<evidence type="ECO:0000256" key="6">
    <source>
        <dbReference type="ARBA" id="ARBA00022527"/>
    </source>
</evidence>
<dbReference type="GO" id="GO:0004674">
    <property type="term" value="F:protein serine/threonine kinase activity"/>
    <property type="evidence" value="ECO:0007669"/>
    <property type="project" value="UniProtKB-KW"/>
</dbReference>
<evidence type="ECO:0000256" key="5">
    <source>
        <dbReference type="ARBA" id="ARBA00014619"/>
    </source>
</evidence>
<dbReference type="InterPro" id="IPR036940">
    <property type="entry name" value="PI3/4_kinase_cat_sf"/>
</dbReference>
<evidence type="ECO:0000256" key="12">
    <source>
        <dbReference type="ARBA" id="ARBA00022895"/>
    </source>
</evidence>
<dbReference type="EMBL" id="CABVLU010000005">
    <property type="protein sequence ID" value="VVT58630.1"/>
    <property type="molecule type" value="Genomic_DNA"/>
</dbReference>
<dbReference type="GO" id="GO:0006281">
    <property type="term" value="P:DNA repair"/>
    <property type="evidence" value="ECO:0007669"/>
    <property type="project" value="InterPro"/>
</dbReference>
<evidence type="ECO:0000256" key="1">
    <source>
        <dbReference type="ARBA" id="ARBA00004123"/>
    </source>
</evidence>
<dbReference type="Pfam" id="PF11640">
    <property type="entry name" value="TAN"/>
    <property type="match status" value="1"/>
</dbReference>
<comment type="catalytic activity">
    <reaction evidence="14 16">
        <text>L-threonyl-[protein] + ATP = O-phospho-L-threonyl-[protein] + ADP + H(+)</text>
        <dbReference type="Rhea" id="RHEA:46608"/>
        <dbReference type="Rhea" id="RHEA-COMP:11060"/>
        <dbReference type="Rhea" id="RHEA-COMP:11605"/>
        <dbReference type="ChEBI" id="CHEBI:15378"/>
        <dbReference type="ChEBI" id="CHEBI:30013"/>
        <dbReference type="ChEBI" id="CHEBI:30616"/>
        <dbReference type="ChEBI" id="CHEBI:61977"/>
        <dbReference type="ChEBI" id="CHEBI:456216"/>
        <dbReference type="EC" id="2.7.11.1"/>
    </reaction>
</comment>
<dbReference type="Gene3D" id="1.10.1070.11">
    <property type="entry name" value="Phosphatidylinositol 3-/4-kinase, catalytic domain"/>
    <property type="match status" value="1"/>
</dbReference>
<accession>A0A5E8C6G0</accession>
<comment type="subcellular location">
    <subcellularLocation>
        <location evidence="2 16">Chromosome</location>
        <location evidence="2 16">Telomere</location>
    </subcellularLocation>
    <subcellularLocation>
        <location evidence="1 16">Nucleus</location>
    </subcellularLocation>
</comment>
<dbReference type="Pfam" id="PF02260">
    <property type="entry name" value="FATC"/>
    <property type="match status" value="1"/>
</dbReference>
<dbReference type="PANTHER" id="PTHR37079:SF4">
    <property type="entry name" value="SERINE_THREONINE-PROTEIN KINASE ATM"/>
    <property type="match status" value="1"/>
</dbReference>
<protein>
    <recommendedName>
        <fullName evidence="5 16">Serine/threonine-protein kinase Tel1</fullName>
        <ecNumber evidence="4 16">2.7.11.1</ecNumber>
    </recommendedName>
</protein>
<evidence type="ECO:0000256" key="11">
    <source>
        <dbReference type="ARBA" id="ARBA00022840"/>
    </source>
</evidence>
<dbReference type="EC" id="2.7.11.1" evidence="4 16"/>
<dbReference type="PROSITE" id="PS50290">
    <property type="entry name" value="PI3_4_KINASE_3"/>
    <property type="match status" value="1"/>
</dbReference>
<dbReference type="SMART" id="SM00146">
    <property type="entry name" value="PI3Kc"/>
    <property type="match status" value="1"/>
</dbReference>
<dbReference type="Proteomes" id="UP000398389">
    <property type="component" value="Unassembled WGS sequence"/>
</dbReference>
<keyword evidence="16" id="KW-0156">Chromatin regulator</keyword>
<dbReference type="GO" id="GO:0106310">
    <property type="term" value="F:protein serine kinase activity"/>
    <property type="evidence" value="ECO:0007669"/>
    <property type="project" value="RHEA"/>
</dbReference>
<dbReference type="SMART" id="SM01342">
    <property type="entry name" value="TAN"/>
    <property type="match status" value="1"/>
</dbReference>
<sequence length="2880" mass="331027">MAELVDINRTCQLLGSSKLVDRGSGLKEVQLLLQPGSKSRAYLPKNTTAILQGLSSLLISECLLKAGLPSKRILDASACLKEIVKNTAPSQTPDKFISIIETITKTFPKTVIDDDSFKQLAGNYGKVLFEIFRHKKHLESYSQKHNHSGPRLLDFISETIESALVVPEDDDDEYVHRRHSQSTGVFKTFPHYLTDFLECMIYILELPIVFKEKYLQNAWVSINRYFYYSKERFNQMLALKASIMLFYHTLSIQSELCSVIAVRVYKYLPTMWETKTHALKELILVFLRVSLPLMLETALSFDSASERDQSLFYQSVTSLHQFMKEEHPLNICEIEIVSDDINKNSETSEWFKTDTFRLKSTANVLSWISSAAYYSVCYFYAIINKSKFCFNRKRPRLAASPFTPSSTFSSFSSNQIEQYEENDDDSDKTLDRHIIKILSSPLSSIDQCTHHVQFFLFYCNDTDIKETSCDLIFQSLCEWVYEDNLELSSWSLLGINLLLQRFPNHDFSSSLLDNLWGIVFQRLHTQEFGPVGCQFIKNVLSGKRYSPTQHKLHVEKVISTFNTTGPKLSSPTINLVYDVLIKMPTFSQVQSDARESLIFWAISQVINTSPGHIERFYHVSPLSAASVFLALCGIKLETPTELDKDPCYYGNIPAFQILFRNHLASEKYIYESWKKENQDKIVSSKPIPFAHFNEFELPLEEVTKILKHTKATAAVLQSKLKTPEIWKRFLATPLSLKHIIECYASFFLIVSRISDRYKDASGICDECVSLVITLVSELQMLLEGENLQQEHFSNILLGVDNFFQIFPYLSQERSHLNAYSSMLTKILKIFVKAIEKKQSTNHVDENDIDKRAENNNKFTDFELLGFKNFPTLSQIHHWHSNETNLEIHVFRIFTILKIKVKCIRPPGEPPGAVLDEINASMIASHDPLFIFHNLGILNCPIHNLSSENDHDLKQFLTILDFAYARLICKGSLFNAESTLILFFQVLERYISLWIVLELKKSPVYDIIDALFRLAKNVNGVQVQFAMLSFLASVIRHDHLFLLPKDGVNVISKFAEVFHSTRIAQFYGTSFLGDIFTAIPFYNHYEIYQQAIRPNFPKGRHDNLVFCIYTILQSSLHSSNILSLSLYDILSFGVFQTDNIANSAFPSVAIQKIAAKYNFPKPQNLFVKFSNAILFHWCFEYEKEKMTNGKYLTNEAIDESPRIFKFPFYMLGIKTLLDFLFICIDDSIIWTLKLYDDCKDRIESTVIAAGLDINKILVQKFSSLFVGSLLSSEEIPPKNSPFEVFNLWLPEYEVSNLVSSQALDIFLKTIQNIDVYGYDESQGIAPNYFFQTMLPVYGSVVPTPIAPLDAFYLCPEQFNFIIQNITGDSDIKCLIGEARIYSLLSRTLIDRIHNSINPVERLLNFRRLVFFICYSDVSFSSYLLKMTLGSIILFSNYFWDLPEMEKEIDVTIRYFLKCFNGVLTIDESCLYIPLLFKIVENIFILKTKNKLSYSEIFDRVSWLQQELIRLNKHAVLLDIILDWLLNKEVKDTMHFEYQFLLDPENTASAKKAFLQIISCQAEMQPSVTYLLLKDVDIKPVVNLLLDFIASGKASDQFIYWVARLIGDRCKKDGVKSMNTFFTEDPTDFAAVTLDDSFKFIFDMVQDRIHFDNLDIISKAEYCLRHLIYYQDVEKIISNYSALLDGSLDQKYFVIFSYLPRANSIPLPNYSLEKLKFFLETPSQWLISLQVILIEKMTKVIHGFVSLAPLITSDQKFCESIFPYLVSIYLSTIPDRELSDDLNQAFSEALTDPSTHVKIIDCITNAYLFLRKMQNYGQNGGTLHLSIDFTLMLQALIRAGLYEKAYMILELQWSADKFEDTYNYNYLIANQIYESINFLDMFYARQNSYNFWDTLKRFSHEKDYGKLLQFQSAAMSAGYDQSSSPLIPETLQKYGLEGVSKLLSNNTVFENDAEVYSYAWKLDQWDLPEVSTPKSRGEIMYNIMKKLHDDYQNCFQTLDDARKSTISLIYDRNQTKEVLQTLQIIEECNEIYCARIPTSIEQASKNLLTLNLGLDSTHDSSFEEVEDLLLARNLSWKFKDIFTQNCYRNLGGFMADGLYNSDNGFEPCALAFSISQYCEVALEKKALQKAINGSSELDYLYDRFKHLKNSDNAQKIMLISQMEKAKVMWQVGEKSYAINLLRGLEAFTLLPFLEQEWKLMIRSKLIEWFNDSGFDLSSKVTDLYLRPAIGDIQKLALDSRIKAGILHTLAEFCNKQYQDKEKWDRLDLLEKQIDVKDNQVRSLKRQKLETNESITLNRYQKIIVNDKQESEEIKNYIQYYLESSGSLYLLAAITDGRNGEDVAKFMSIWFGDIENEGLNKVLTQQANFLAPILFVPWVNQLTSRLDSNTSEPYQMNVRMIVQSLCEYHPYHIVYPLRSLSVDFGKTRLSPGMSPEEVSRVAAGQELWNLMISNARVGSLFANVDKFILNAIHVATVKPGKLNQCSLNSLSKSKFWWKRELGKLNIPSPTLHITPRVDCNYSREPALPLMTSADDAVVLASGLSRPKIIKLYLSNGQISKILLKGGNDDMRQDSIMEQVFEQINTLFKKYEETRKRNLSIRTYKVIPLGKSAGIIEFVENTVASTDFLSNAHRRYWPKDISERDARSAIAEAVSGTRENRIRVYREVVARIHPVMHMFFLERFFSCDKWFSSKTNYIRSTASNSILGHVLGIGDRHMGNILLDTLTGDVVHIDLGIAFDAGKLLAIPEIVPFRLTPDWIDGMGVCGINGPFIRSCNFTLSVLRDEISSFDTILNVLRHDPLHSWTFRPGKFKGGKNQAHEIEFNEFLGNGASIEGGEFDRVLGAVRKKLSKELTVETEVWNLIHQASDPDNLALMFRGWAAYY</sequence>
<keyword evidence="21" id="KW-1185">Reference proteome</keyword>
<feature type="domain" description="FATC" evidence="19">
    <location>
        <begin position="2844"/>
        <end position="2880"/>
    </location>
</feature>
<keyword evidence="12 16" id="KW-0779">Telomere</keyword>
<dbReference type="InterPro" id="IPR044107">
    <property type="entry name" value="PIKKc_ATM"/>
</dbReference>
<evidence type="ECO:0000313" key="20">
    <source>
        <dbReference type="EMBL" id="VVT58630.1"/>
    </source>
</evidence>
<dbReference type="GO" id="GO:0005524">
    <property type="term" value="F:ATP binding"/>
    <property type="evidence" value="ECO:0007669"/>
    <property type="project" value="UniProtKB-KW"/>
</dbReference>
<dbReference type="InterPro" id="IPR003152">
    <property type="entry name" value="FATC_dom"/>
</dbReference>
<feature type="domain" description="PI3K/PI4K catalytic" evidence="17">
    <location>
        <begin position="2530"/>
        <end position="2843"/>
    </location>
</feature>
<dbReference type="InterPro" id="IPR021668">
    <property type="entry name" value="TAN"/>
</dbReference>
<dbReference type="GO" id="GO:0035556">
    <property type="term" value="P:intracellular signal transduction"/>
    <property type="evidence" value="ECO:0007669"/>
    <property type="project" value="UniProtKB-ARBA"/>
</dbReference>
<keyword evidence="8 16" id="KW-0547">Nucleotide-binding</keyword>
<evidence type="ECO:0000256" key="7">
    <source>
        <dbReference type="ARBA" id="ARBA00022679"/>
    </source>
</evidence>
<dbReference type="InterPro" id="IPR011009">
    <property type="entry name" value="Kinase-like_dom_sf"/>
</dbReference>
<dbReference type="GO" id="GO:0006325">
    <property type="term" value="P:chromatin organization"/>
    <property type="evidence" value="ECO:0007669"/>
    <property type="project" value="UniProtKB-KW"/>
</dbReference>
<evidence type="ECO:0000256" key="9">
    <source>
        <dbReference type="ARBA" id="ARBA00022763"/>
    </source>
</evidence>
<dbReference type="SMART" id="SM01343">
    <property type="entry name" value="FATC"/>
    <property type="match status" value="1"/>
</dbReference>
<dbReference type="Gene3D" id="3.30.1010.10">
    <property type="entry name" value="Phosphatidylinositol 3-kinase Catalytic Subunit, Chain A, domain 4"/>
    <property type="match status" value="1"/>
</dbReference>
<evidence type="ECO:0000256" key="13">
    <source>
        <dbReference type="ARBA" id="ARBA00023242"/>
    </source>
</evidence>
<keyword evidence="6 16" id="KW-0723">Serine/threonine-protein kinase</keyword>
<evidence type="ECO:0000259" key="17">
    <source>
        <dbReference type="PROSITE" id="PS50290"/>
    </source>
</evidence>
<comment type="similarity">
    <text evidence="3 16">Belongs to the PI3/PI4-kinase family. ATM subfamily.</text>
</comment>
<organism evidence="20 21">
    <name type="scientific">Magnusiomyces paraingens</name>
    <dbReference type="NCBI Taxonomy" id="2606893"/>
    <lineage>
        <taxon>Eukaryota</taxon>
        <taxon>Fungi</taxon>
        <taxon>Dikarya</taxon>
        <taxon>Ascomycota</taxon>
        <taxon>Saccharomycotina</taxon>
        <taxon>Dipodascomycetes</taxon>
        <taxon>Dipodascales</taxon>
        <taxon>Dipodascaceae</taxon>
        <taxon>Magnusiomyces</taxon>
    </lineage>
</organism>
<evidence type="ECO:0000259" key="18">
    <source>
        <dbReference type="PROSITE" id="PS51189"/>
    </source>
</evidence>
<keyword evidence="7 16" id="KW-0808">Transferase</keyword>
<dbReference type="InterPro" id="IPR038980">
    <property type="entry name" value="ATM_plant"/>
</dbReference>
<evidence type="ECO:0000256" key="4">
    <source>
        <dbReference type="ARBA" id="ARBA00012513"/>
    </source>
</evidence>
<dbReference type="PANTHER" id="PTHR37079">
    <property type="entry name" value="SERINE/THREONINE-PROTEIN KINASE ATM"/>
    <property type="match status" value="1"/>
</dbReference>
<dbReference type="InterPro" id="IPR000403">
    <property type="entry name" value="PI3/4_kinase_cat_dom"/>
</dbReference>
<evidence type="ECO:0000256" key="8">
    <source>
        <dbReference type="ARBA" id="ARBA00022741"/>
    </source>
</evidence>
<dbReference type="OrthoDB" id="381190at2759"/>
<dbReference type="GO" id="GO:0000781">
    <property type="term" value="C:chromosome, telomeric region"/>
    <property type="evidence" value="ECO:0007669"/>
    <property type="project" value="UniProtKB-SubCell"/>
</dbReference>
<evidence type="ECO:0000256" key="16">
    <source>
        <dbReference type="RuleBase" id="RU365027"/>
    </source>
</evidence>
<evidence type="ECO:0000256" key="2">
    <source>
        <dbReference type="ARBA" id="ARBA00004574"/>
    </source>
</evidence>
<dbReference type="PROSITE" id="PS00916">
    <property type="entry name" value="PI3_4_KINASE_2"/>
    <property type="match status" value="1"/>
</dbReference>
<dbReference type="PROSITE" id="PS00915">
    <property type="entry name" value="PI3_4_KINASE_1"/>
    <property type="match status" value="1"/>
</dbReference>
<keyword evidence="16" id="KW-0158">Chromosome</keyword>
<evidence type="ECO:0000256" key="3">
    <source>
        <dbReference type="ARBA" id="ARBA00010769"/>
    </source>
</evidence>
<dbReference type="InterPro" id="IPR018936">
    <property type="entry name" value="PI3/4_kinase_CS"/>
</dbReference>
<evidence type="ECO:0000256" key="15">
    <source>
        <dbReference type="ARBA" id="ARBA00048679"/>
    </source>
</evidence>
<dbReference type="PROSITE" id="PS51189">
    <property type="entry name" value="FAT"/>
    <property type="match status" value="1"/>
</dbReference>
<dbReference type="Pfam" id="PF00454">
    <property type="entry name" value="PI3_PI4_kinase"/>
    <property type="match status" value="1"/>
</dbReference>
<keyword evidence="9 16" id="KW-0227">DNA damage</keyword>
<proteinExistence type="inferred from homology"/>
<dbReference type="PROSITE" id="PS51190">
    <property type="entry name" value="FATC"/>
    <property type="match status" value="1"/>
</dbReference>
<evidence type="ECO:0000256" key="14">
    <source>
        <dbReference type="ARBA" id="ARBA00047899"/>
    </source>
</evidence>
<evidence type="ECO:0000313" key="21">
    <source>
        <dbReference type="Proteomes" id="UP000398389"/>
    </source>
</evidence>
<name>A0A5E8C6G0_9ASCO</name>
<feature type="domain" description="FAT" evidence="18">
    <location>
        <begin position="1829"/>
        <end position="2420"/>
    </location>
</feature>
<evidence type="ECO:0000259" key="19">
    <source>
        <dbReference type="PROSITE" id="PS51190"/>
    </source>
</evidence>
<gene>
    <name evidence="20" type="ORF">SAPINGB_P006305</name>
</gene>
<keyword evidence="10 16" id="KW-0418">Kinase</keyword>
<keyword evidence="13 16" id="KW-0539">Nucleus</keyword>
<dbReference type="SUPFAM" id="SSF56112">
    <property type="entry name" value="Protein kinase-like (PK-like)"/>
    <property type="match status" value="1"/>
</dbReference>
<dbReference type="GeneID" id="43585116"/>
<dbReference type="GO" id="GO:0005634">
    <property type="term" value="C:nucleus"/>
    <property type="evidence" value="ECO:0007669"/>
    <property type="project" value="UniProtKB-SubCell"/>
</dbReference>
<dbReference type="InterPro" id="IPR014009">
    <property type="entry name" value="PIK_FAT"/>
</dbReference>
<keyword evidence="11 16" id="KW-0067">ATP-binding</keyword>
<dbReference type="RefSeq" id="XP_031856907.1">
    <property type="nucleotide sequence ID" value="XM_032001016.1"/>
</dbReference>
<comment type="catalytic activity">
    <reaction evidence="15">
        <text>L-seryl-[protein] + ATP = O-phospho-L-seryl-[protein] + ADP + H(+)</text>
        <dbReference type="Rhea" id="RHEA:17989"/>
        <dbReference type="Rhea" id="RHEA-COMP:9863"/>
        <dbReference type="Rhea" id="RHEA-COMP:11604"/>
        <dbReference type="ChEBI" id="CHEBI:15378"/>
        <dbReference type="ChEBI" id="CHEBI:29999"/>
        <dbReference type="ChEBI" id="CHEBI:30616"/>
        <dbReference type="ChEBI" id="CHEBI:83421"/>
        <dbReference type="ChEBI" id="CHEBI:456216"/>
        <dbReference type="EC" id="2.7.11.1"/>
    </reaction>
</comment>
<dbReference type="CDD" id="cd05171">
    <property type="entry name" value="PIKKc_ATM"/>
    <property type="match status" value="1"/>
</dbReference>
<evidence type="ECO:0000256" key="10">
    <source>
        <dbReference type="ARBA" id="ARBA00022777"/>
    </source>
</evidence>
<comment type="function">
    <text evidence="16">Serine/threonine protein kinase which activates checkpoint signaling upon genotoxic stresses such as ionizing radiation (IR), ultraviolet light (UV), or DNA replication stalling, thereby acting as a DNA damage sensor. Recognizes the substrate consensus sequence [ST]-Q. Phosphorylates histone H2A to form H2AS128ph (gamma-H2A) at sites of DNA damage, involved in the regulation of DNA damage response mechanism. Required for the control of telomere length and genome stability.</text>
</comment>
<reference evidence="20 21" key="1">
    <citation type="submission" date="2019-09" db="EMBL/GenBank/DDBJ databases">
        <authorList>
            <person name="Brejova B."/>
        </authorList>
    </citation>
    <scope>NUCLEOTIDE SEQUENCE [LARGE SCALE GENOMIC DNA]</scope>
</reference>